<evidence type="ECO:0000313" key="4">
    <source>
        <dbReference type="Proteomes" id="UP000000483"/>
    </source>
</evidence>
<dbReference type="eggNOG" id="COG1225">
    <property type="taxonomic scope" value="Bacteria"/>
</dbReference>
<dbReference type="InterPro" id="IPR050553">
    <property type="entry name" value="Thioredoxin_ResA/DsbE_sf"/>
</dbReference>
<dbReference type="EMBL" id="CP002629">
    <property type="protein sequence ID" value="AEB08283.1"/>
    <property type="molecule type" value="Genomic_DNA"/>
</dbReference>
<dbReference type="GO" id="GO:0016491">
    <property type="term" value="F:oxidoreductase activity"/>
    <property type="evidence" value="ECO:0007669"/>
    <property type="project" value="InterPro"/>
</dbReference>
<dbReference type="HOGENOM" id="CLU_093417_0_0_7"/>
<dbReference type="CDD" id="cd02966">
    <property type="entry name" value="TlpA_like_family"/>
    <property type="match status" value="1"/>
</dbReference>
<dbReference type="PANTHER" id="PTHR42852">
    <property type="entry name" value="THIOL:DISULFIDE INTERCHANGE PROTEIN DSBE"/>
    <property type="match status" value="1"/>
</dbReference>
<gene>
    <name evidence="3" type="ordered locus">Desac_0394</name>
</gene>
<dbReference type="InterPro" id="IPR013766">
    <property type="entry name" value="Thioredoxin_domain"/>
</dbReference>
<evidence type="ECO:0000313" key="3">
    <source>
        <dbReference type="EMBL" id="AEB08283.1"/>
    </source>
</evidence>
<dbReference type="KEGG" id="dao:Desac_0394"/>
<dbReference type="PROSITE" id="PS51352">
    <property type="entry name" value="THIOREDOXIN_2"/>
    <property type="match status" value="1"/>
</dbReference>
<dbReference type="InterPro" id="IPR036249">
    <property type="entry name" value="Thioredoxin-like_sf"/>
</dbReference>
<feature type="signal peptide" evidence="1">
    <location>
        <begin position="1"/>
        <end position="26"/>
    </location>
</feature>
<sequence length="184" mass="19828">MVKKSSFWVTVIMALALILTAMPALGTVKDGDKLGDLDFPAPISPEDANYLGVAADKPFKLSQVKAPYVLIEAFATSCAHCYQQAVEMNKLYNLIGQDSKLNGKIKIVGVGGGDNQFGLTMWKKQLKVPFPLLPDTDTKTTSKLNILGTPTTILLDKNGNVLKAHTGAFESAEAFLKELSAKVK</sequence>
<protein>
    <submittedName>
        <fullName evidence="3">Redoxin domain protein</fullName>
    </submittedName>
</protein>
<dbReference type="SUPFAM" id="SSF52833">
    <property type="entry name" value="Thioredoxin-like"/>
    <property type="match status" value="1"/>
</dbReference>
<dbReference type="Gene3D" id="3.40.30.10">
    <property type="entry name" value="Glutaredoxin"/>
    <property type="match status" value="1"/>
</dbReference>
<evidence type="ECO:0000256" key="1">
    <source>
        <dbReference type="SAM" id="SignalP"/>
    </source>
</evidence>
<feature type="domain" description="Thioredoxin" evidence="2">
    <location>
        <begin position="28"/>
        <end position="184"/>
    </location>
</feature>
<keyword evidence="4" id="KW-1185">Reference proteome</keyword>
<dbReference type="STRING" id="880072.Desac_0394"/>
<proteinExistence type="predicted"/>
<reference evidence="4" key="2">
    <citation type="submission" date="2011-03" db="EMBL/GenBank/DDBJ databases">
        <title>The complete genome of Desulfobacca acetoxidans DSM 11109.</title>
        <authorList>
            <consortium name="US DOE Joint Genome Institute (JGI-PGF)"/>
            <person name="Lucas S."/>
            <person name="Copeland A."/>
            <person name="Lapidus A."/>
            <person name="Bruce D."/>
            <person name="Goodwin L."/>
            <person name="Pitluck S."/>
            <person name="Peters L."/>
            <person name="Kyrpides N."/>
            <person name="Mavromatis K."/>
            <person name="Ivanova N."/>
            <person name="Ovchinnikova G."/>
            <person name="Teshima H."/>
            <person name="Detter J.C."/>
            <person name="Han C."/>
            <person name="Land M."/>
            <person name="Hauser L."/>
            <person name="Markowitz V."/>
            <person name="Cheng J.-F."/>
            <person name="Hugenholtz P."/>
            <person name="Woyke T."/>
            <person name="Wu D."/>
            <person name="Spring S."/>
            <person name="Schueler E."/>
            <person name="Brambilla E."/>
            <person name="Klenk H.-P."/>
            <person name="Eisen J.A."/>
        </authorList>
    </citation>
    <scope>NUCLEOTIDE SEQUENCE [LARGE SCALE GENOMIC DNA]</scope>
    <source>
        <strain evidence="4">ATCC 700848 / DSM 11109 / ASRB2</strain>
    </source>
</reference>
<name>F2NEU3_DESAR</name>
<dbReference type="Proteomes" id="UP000000483">
    <property type="component" value="Chromosome"/>
</dbReference>
<reference evidence="3 4" key="1">
    <citation type="journal article" date="2011" name="Stand. Genomic Sci.">
        <title>Complete genome sequence of the acetate-degrading sulfate reducer Desulfobacca acetoxidans type strain (ASRB2).</title>
        <authorList>
            <person name="Goker M."/>
            <person name="Teshima H."/>
            <person name="Lapidus A."/>
            <person name="Nolan M."/>
            <person name="Lucas S."/>
            <person name="Hammon N."/>
            <person name="Deshpande S."/>
            <person name="Cheng J.F."/>
            <person name="Tapia R."/>
            <person name="Han C."/>
            <person name="Goodwin L."/>
            <person name="Pitluck S."/>
            <person name="Huntemann M."/>
            <person name="Liolios K."/>
            <person name="Ivanova N."/>
            <person name="Pagani I."/>
            <person name="Mavromatis K."/>
            <person name="Ovchinikova G."/>
            <person name="Pati A."/>
            <person name="Chen A."/>
            <person name="Palaniappan K."/>
            <person name="Land M."/>
            <person name="Hauser L."/>
            <person name="Brambilla E.M."/>
            <person name="Rohde M."/>
            <person name="Spring S."/>
            <person name="Detter J.C."/>
            <person name="Woyke T."/>
            <person name="Bristow J."/>
            <person name="Eisen J.A."/>
            <person name="Markowitz V."/>
            <person name="Hugenholtz P."/>
            <person name="Kyrpides N.C."/>
            <person name="Klenk H.P."/>
        </authorList>
    </citation>
    <scope>NUCLEOTIDE SEQUENCE [LARGE SCALE GENOMIC DNA]</scope>
    <source>
        <strain evidence="4">ATCC 700848 / DSM 11109 / ASRB2</strain>
    </source>
</reference>
<dbReference type="Pfam" id="PF00578">
    <property type="entry name" value="AhpC-TSA"/>
    <property type="match status" value="1"/>
</dbReference>
<dbReference type="InterPro" id="IPR000866">
    <property type="entry name" value="AhpC/TSA"/>
</dbReference>
<evidence type="ECO:0000259" key="2">
    <source>
        <dbReference type="PROSITE" id="PS51352"/>
    </source>
</evidence>
<feature type="chain" id="PRO_5003282583" evidence="1">
    <location>
        <begin position="27"/>
        <end position="184"/>
    </location>
</feature>
<accession>F2NEU3</accession>
<dbReference type="AlphaFoldDB" id="F2NEU3"/>
<dbReference type="PANTHER" id="PTHR42852:SF13">
    <property type="entry name" value="PROTEIN DIPZ"/>
    <property type="match status" value="1"/>
</dbReference>
<dbReference type="GO" id="GO:0016209">
    <property type="term" value="F:antioxidant activity"/>
    <property type="evidence" value="ECO:0007669"/>
    <property type="project" value="InterPro"/>
</dbReference>
<dbReference type="RefSeq" id="WP_013705396.1">
    <property type="nucleotide sequence ID" value="NC_015388.1"/>
</dbReference>
<organism evidence="3 4">
    <name type="scientific">Desulfobacca acetoxidans (strain ATCC 700848 / DSM 11109 / ASRB2)</name>
    <dbReference type="NCBI Taxonomy" id="880072"/>
    <lineage>
        <taxon>Bacteria</taxon>
        <taxon>Pseudomonadati</taxon>
        <taxon>Thermodesulfobacteriota</taxon>
        <taxon>Desulfobaccia</taxon>
        <taxon>Desulfobaccales</taxon>
        <taxon>Desulfobaccaceae</taxon>
        <taxon>Desulfobacca</taxon>
    </lineage>
</organism>
<keyword evidence="1" id="KW-0732">Signal</keyword>